<protein>
    <submittedName>
        <fullName evidence="1">Uncharacterized protein</fullName>
    </submittedName>
</protein>
<feature type="non-terminal residue" evidence="1">
    <location>
        <position position="1"/>
    </location>
</feature>
<keyword evidence="2" id="KW-1185">Reference proteome</keyword>
<sequence length="96" mass="10364">AAEKLRSTLGSDRLLKLAKYAAENRAMRSGPVIQPGPSPLRSLLQVPGDLRVPLCKRSRDSGADTCLVNPIVFADQKGRGSRGSDPQLNNHIKAFL</sequence>
<feature type="non-terminal residue" evidence="1">
    <location>
        <position position="96"/>
    </location>
</feature>
<gene>
    <name evidence="1" type="ORF">OSTQU699_LOCUS10214</name>
</gene>
<comment type="caution">
    <text evidence="1">The sequence shown here is derived from an EMBL/GenBank/DDBJ whole genome shotgun (WGS) entry which is preliminary data.</text>
</comment>
<dbReference type="AlphaFoldDB" id="A0A8S1JEW1"/>
<proteinExistence type="predicted"/>
<accession>A0A8S1JEW1</accession>
<dbReference type="Proteomes" id="UP000708148">
    <property type="component" value="Unassembled WGS sequence"/>
</dbReference>
<evidence type="ECO:0000313" key="2">
    <source>
        <dbReference type="Proteomes" id="UP000708148"/>
    </source>
</evidence>
<name>A0A8S1JEW1_9CHLO</name>
<evidence type="ECO:0000313" key="1">
    <source>
        <dbReference type="EMBL" id="CAD7704859.1"/>
    </source>
</evidence>
<dbReference type="EMBL" id="CAJHUC010002964">
    <property type="protein sequence ID" value="CAD7704859.1"/>
    <property type="molecule type" value="Genomic_DNA"/>
</dbReference>
<organism evidence="1 2">
    <name type="scientific">Ostreobium quekettii</name>
    <dbReference type="NCBI Taxonomy" id="121088"/>
    <lineage>
        <taxon>Eukaryota</taxon>
        <taxon>Viridiplantae</taxon>
        <taxon>Chlorophyta</taxon>
        <taxon>core chlorophytes</taxon>
        <taxon>Ulvophyceae</taxon>
        <taxon>TCBD clade</taxon>
        <taxon>Bryopsidales</taxon>
        <taxon>Ostreobineae</taxon>
        <taxon>Ostreobiaceae</taxon>
        <taxon>Ostreobium</taxon>
    </lineage>
</organism>
<reference evidence="1" key="1">
    <citation type="submission" date="2020-12" db="EMBL/GenBank/DDBJ databases">
        <authorList>
            <person name="Iha C."/>
        </authorList>
    </citation>
    <scope>NUCLEOTIDE SEQUENCE</scope>
</reference>